<feature type="compositionally biased region" description="Polar residues" evidence="2">
    <location>
        <begin position="95"/>
        <end position="112"/>
    </location>
</feature>
<comment type="caution">
    <text evidence="3">The sequence shown here is derived from an EMBL/GenBank/DDBJ whole genome shotgun (WGS) entry which is preliminary data.</text>
</comment>
<protein>
    <submittedName>
        <fullName evidence="3">Type II toxin-antitoxin system CcdA family antitoxin</fullName>
    </submittedName>
</protein>
<keyword evidence="1" id="KW-1277">Toxin-antitoxin system</keyword>
<keyword evidence="4" id="KW-1185">Reference proteome</keyword>
<organism evidence="3 4">
    <name type="scientific">Litoribrevibacter euphylliae</name>
    <dbReference type="NCBI Taxonomy" id="1834034"/>
    <lineage>
        <taxon>Bacteria</taxon>
        <taxon>Pseudomonadati</taxon>
        <taxon>Pseudomonadota</taxon>
        <taxon>Gammaproteobacteria</taxon>
        <taxon>Oceanospirillales</taxon>
        <taxon>Oceanospirillaceae</taxon>
        <taxon>Litoribrevibacter</taxon>
    </lineage>
</organism>
<sequence>MKSLYNLDGPKTATNLSLNRDLLKKSRMLNIKRSARLEKALKEKLAESQTEKWHEENKSAIRDLTTRIVIPLGKLSHFKNESILGLTPQIASMPETKNPTLDKTTASFPSTF</sequence>
<gene>
    <name evidence="3" type="ORF">ACFOEK_09445</name>
</gene>
<evidence type="ECO:0000313" key="4">
    <source>
        <dbReference type="Proteomes" id="UP001595476"/>
    </source>
</evidence>
<dbReference type="InterPro" id="IPR009956">
    <property type="entry name" value="Post-segregation_anti-tox_CcdA"/>
</dbReference>
<dbReference type="RefSeq" id="WP_386719656.1">
    <property type="nucleotide sequence ID" value="NZ_JBHRSZ010000004.1"/>
</dbReference>
<dbReference type="Pfam" id="PF07362">
    <property type="entry name" value="CcdA"/>
    <property type="match status" value="1"/>
</dbReference>
<evidence type="ECO:0000256" key="1">
    <source>
        <dbReference type="ARBA" id="ARBA00022649"/>
    </source>
</evidence>
<accession>A0ABV7HBQ7</accession>
<evidence type="ECO:0000256" key="2">
    <source>
        <dbReference type="SAM" id="MobiDB-lite"/>
    </source>
</evidence>
<evidence type="ECO:0000313" key="3">
    <source>
        <dbReference type="EMBL" id="MFC3151247.1"/>
    </source>
</evidence>
<feature type="region of interest" description="Disordered" evidence="2">
    <location>
        <begin position="92"/>
        <end position="112"/>
    </location>
</feature>
<dbReference type="Proteomes" id="UP001595476">
    <property type="component" value="Unassembled WGS sequence"/>
</dbReference>
<proteinExistence type="predicted"/>
<reference evidence="4" key="1">
    <citation type="journal article" date="2019" name="Int. J. Syst. Evol. Microbiol.">
        <title>The Global Catalogue of Microorganisms (GCM) 10K type strain sequencing project: providing services to taxonomists for standard genome sequencing and annotation.</title>
        <authorList>
            <consortium name="The Broad Institute Genomics Platform"/>
            <consortium name="The Broad Institute Genome Sequencing Center for Infectious Disease"/>
            <person name="Wu L."/>
            <person name="Ma J."/>
        </authorList>
    </citation>
    <scope>NUCLEOTIDE SEQUENCE [LARGE SCALE GENOMIC DNA]</scope>
    <source>
        <strain evidence="4">KCTC 52438</strain>
    </source>
</reference>
<dbReference type="EMBL" id="JBHRSZ010000004">
    <property type="protein sequence ID" value="MFC3151247.1"/>
    <property type="molecule type" value="Genomic_DNA"/>
</dbReference>
<name>A0ABV7HBQ7_9GAMM</name>